<dbReference type="PROSITE" id="PS51417">
    <property type="entry name" value="ARF"/>
    <property type="match status" value="1"/>
</dbReference>
<dbReference type="InterPro" id="IPR050227">
    <property type="entry name" value="Rab"/>
</dbReference>
<evidence type="ECO:0000256" key="8">
    <source>
        <dbReference type="ARBA" id="ARBA00023289"/>
    </source>
</evidence>
<dbReference type="Pfam" id="PF00071">
    <property type="entry name" value="Ras"/>
    <property type="match status" value="1"/>
</dbReference>
<evidence type="ECO:0000256" key="5">
    <source>
        <dbReference type="ARBA" id="ARBA00022927"/>
    </source>
</evidence>
<dbReference type="NCBIfam" id="TIGR00231">
    <property type="entry name" value="small_GTP"/>
    <property type="match status" value="1"/>
</dbReference>
<keyword evidence="7" id="KW-0449">Lipoprotein</keyword>
<comment type="similarity">
    <text evidence="1">Belongs to the small GTPase superfamily. Rab family.</text>
</comment>
<evidence type="ECO:0000256" key="4">
    <source>
        <dbReference type="ARBA" id="ARBA00022741"/>
    </source>
</evidence>
<proteinExistence type="inferred from homology"/>
<evidence type="ECO:0000256" key="9">
    <source>
        <dbReference type="SAM" id="MobiDB-lite"/>
    </source>
</evidence>
<comment type="caution">
    <text evidence="10">The sequence shown here is derived from an EMBL/GenBank/DDBJ whole genome shotgun (WGS) entry which is preliminary data.</text>
</comment>
<dbReference type="STRING" id="448386.A0A2V3IHV3"/>
<dbReference type="FunFam" id="3.40.50.300:FF:001312">
    <property type="entry name" value="Ras-related protein Rab-18"/>
    <property type="match status" value="1"/>
</dbReference>
<evidence type="ECO:0000256" key="7">
    <source>
        <dbReference type="ARBA" id="ARBA00023288"/>
    </source>
</evidence>
<keyword evidence="6" id="KW-0342">GTP-binding</keyword>
<dbReference type="GO" id="GO:0015031">
    <property type="term" value="P:protein transport"/>
    <property type="evidence" value="ECO:0007669"/>
    <property type="project" value="UniProtKB-KW"/>
</dbReference>
<dbReference type="SMART" id="SM00175">
    <property type="entry name" value="RAB"/>
    <property type="match status" value="1"/>
</dbReference>
<dbReference type="InterPro" id="IPR027417">
    <property type="entry name" value="P-loop_NTPase"/>
</dbReference>
<dbReference type="PRINTS" id="PR00449">
    <property type="entry name" value="RASTRNSFRMNG"/>
</dbReference>
<dbReference type="CDD" id="cd01863">
    <property type="entry name" value="Rab18"/>
    <property type="match status" value="1"/>
</dbReference>
<keyword evidence="3" id="KW-0488">Methylation</keyword>
<dbReference type="OrthoDB" id="9989112at2759"/>
<gene>
    <name evidence="10" type="ORF">BWQ96_08650</name>
</gene>
<dbReference type="EMBL" id="NBIV01000205">
    <property type="protein sequence ID" value="PXF41639.1"/>
    <property type="molecule type" value="Genomic_DNA"/>
</dbReference>
<dbReference type="InterPro" id="IPR005225">
    <property type="entry name" value="Small_GTP-bd"/>
</dbReference>
<evidence type="ECO:0000256" key="2">
    <source>
        <dbReference type="ARBA" id="ARBA00022448"/>
    </source>
</evidence>
<name>A0A2V3IHV3_9FLOR</name>
<dbReference type="SMART" id="SM00174">
    <property type="entry name" value="RHO"/>
    <property type="match status" value="1"/>
</dbReference>
<dbReference type="Proteomes" id="UP000247409">
    <property type="component" value="Unassembled WGS sequence"/>
</dbReference>
<keyword evidence="8" id="KW-0636">Prenylation</keyword>
<dbReference type="GO" id="GO:0003924">
    <property type="term" value="F:GTPase activity"/>
    <property type="evidence" value="ECO:0007669"/>
    <property type="project" value="InterPro"/>
</dbReference>
<accession>A0A2V3IHV3</accession>
<reference evidence="10 11" key="1">
    <citation type="journal article" date="2018" name="Mol. Biol. Evol.">
        <title>Analysis of the draft genome of the red seaweed Gracilariopsis chorda provides insights into genome size evolution in Rhodophyta.</title>
        <authorList>
            <person name="Lee J."/>
            <person name="Yang E.C."/>
            <person name="Graf L."/>
            <person name="Yang J.H."/>
            <person name="Qiu H."/>
            <person name="Zel Zion U."/>
            <person name="Chan C.X."/>
            <person name="Stephens T.G."/>
            <person name="Weber A.P.M."/>
            <person name="Boo G.H."/>
            <person name="Boo S.M."/>
            <person name="Kim K.M."/>
            <person name="Shin Y."/>
            <person name="Jung M."/>
            <person name="Lee S.J."/>
            <person name="Yim H.S."/>
            <person name="Lee J.H."/>
            <person name="Bhattacharya D."/>
            <person name="Yoon H.S."/>
        </authorList>
    </citation>
    <scope>NUCLEOTIDE SEQUENCE [LARGE SCALE GENOMIC DNA]</scope>
    <source>
        <strain evidence="10 11">SKKU-2015</strain>
        <tissue evidence="10">Whole body</tissue>
    </source>
</reference>
<protein>
    <submittedName>
        <fullName evidence="10">Ras-related protein RABC1</fullName>
    </submittedName>
</protein>
<dbReference type="SMART" id="SM00177">
    <property type="entry name" value="ARF"/>
    <property type="match status" value="1"/>
</dbReference>
<dbReference type="PANTHER" id="PTHR47977">
    <property type="entry name" value="RAS-RELATED PROTEIN RAB"/>
    <property type="match status" value="1"/>
</dbReference>
<evidence type="ECO:0000313" key="11">
    <source>
        <dbReference type="Proteomes" id="UP000247409"/>
    </source>
</evidence>
<dbReference type="GO" id="GO:0005525">
    <property type="term" value="F:GTP binding"/>
    <property type="evidence" value="ECO:0007669"/>
    <property type="project" value="UniProtKB-KW"/>
</dbReference>
<dbReference type="SMART" id="SM00173">
    <property type="entry name" value="RAS"/>
    <property type="match status" value="1"/>
</dbReference>
<evidence type="ECO:0000313" key="10">
    <source>
        <dbReference type="EMBL" id="PXF41639.1"/>
    </source>
</evidence>
<dbReference type="Gene3D" id="3.40.50.300">
    <property type="entry name" value="P-loop containing nucleotide triphosphate hydrolases"/>
    <property type="match status" value="1"/>
</dbReference>
<evidence type="ECO:0000256" key="1">
    <source>
        <dbReference type="ARBA" id="ARBA00006270"/>
    </source>
</evidence>
<dbReference type="PROSITE" id="PS51420">
    <property type="entry name" value="RHO"/>
    <property type="match status" value="1"/>
</dbReference>
<keyword evidence="2" id="KW-0813">Transport</keyword>
<evidence type="ECO:0000256" key="6">
    <source>
        <dbReference type="ARBA" id="ARBA00023134"/>
    </source>
</evidence>
<keyword evidence="11" id="KW-1185">Reference proteome</keyword>
<sequence length="201" mass="22531">MEFDETFKILVVGDSGVGKSSILLRFTDDVFEPMQPTIGVDFKVKAFKVDNRRVKMTIWDTAGQERFRTLTNAYYRGAHGVILVYDVSKRETFDSLKEIWLKEVAMYSTRPSAVKMIVGNKIDIEKRQVSREEGVEFARQQSTLFVESSAKTATGVQQTFEELLRKILETPELCVSESSQGGNIRPTAGNASSSYAEGCSC</sequence>
<dbReference type="PROSITE" id="PS51419">
    <property type="entry name" value="RAB"/>
    <property type="match status" value="1"/>
</dbReference>
<dbReference type="PROSITE" id="PS51421">
    <property type="entry name" value="RAS"/>
    <property type="match status" value="1"/>
</dbReference>
<keyword evidence="5" id="KW-0653">Protein transport</keyword>
<keyword evidence="4" id="KW-0547">Nucleotide-binding</keyword>
<dbReference type="AlphaFoldDB" id="A0A2V3IHV3"/>
<dbReference type="InterPro" id="IPR001806">
    <property type="entry name" value="Small_GTPase"/>
</dbReference>
<dbReference type="SMART" id="SM00176">
    <property type="entry name" value="RAN"/>
    <property type="match status" value="1"/>
</dbReference>
<organism evidence="10 11">
    <name type="scientific">Gracilariopsis chorda</name>
    <dbReference type="NCBI Taxonomy" id="448386"/>
    <lineage>
        <taxon>Eukaryota</taxon>
        <taxon>Rhodophyta</taxon>
        <taxon>Florideophyceae</taxon>
        <taxon>Rhodymeniophycidae</taxon>
        <taxon>Gracilariales</taxon>
        <taxon>Gracilariaceae</taxon>
        <taxon>Gracilariopsis</taxon>
    </lineage>
</organism>
<dbReference type="SUPFAM" id="SSF52540">
    <property type="entry name" value="P-loop containing nucleoside triphosphate hydrolases"/>
    <property type="match status" value="1"/>
</dbReference>
<feature type="region of interest" description="Disordered" evidence="9">
    <location>
        <begin position="178"/>
        <end position="201"/>
    </location>
</feature>
<evidence type="ECO:0000256" key="3">
    <source>
        <dbReference type="ARBA" id="ARBA00022481"/>
    </source>
</evidence>